<comment type="caution">
    <text evidence="2">The sequence shown here is derived from an EMBL/GenBank/DDBJ whole genome shotgun (WGS) entry which is preliminary data.</text>
</comment>
<name>A0AAU9UKU6_EUPED</name>
<dbReference type="InterPro" id="IPR036397">
    <property type="entry name" value="RNaseH_sf"/>
</dbReference>
<evidence type="ECO:0000313" key="2">
    <source>
        <dbReference type="EMBL" id="CAH2098541.1"/>
    </source>
</evidence>
<protein>
    <submittedName>
        <fullName evidence="2">Uncharacterized protein</fullName>
    </submittedName>
</protein>
<dbReference type="Proteomes" id="UP001153954">
    <property type="component" value="Unassembled WGS sequence"/>
</dbReference>
<keyword evidence="3" id="KW-1185">Reference proteome</keyword>
<keyword evidence="1" id="KW-0732">Signal</keyword>
<organism evidence="2 3">
    <name type="scientific">Euphydryas editha</name>
    <name type="common">Edith's checkerspot</name>
    <dbReference type="NCBI Taxonomy" id="104508"/>
    <lineage>
        <taxon>Eukaryota</taxon>
        <taxon>Metazoa</taxon>
        <taxon>Ecdysozoa</taxon>
        <taxon>Arthropoda</taxon>
        <taxon>Hexapoda</taxon>
        <taxon>Insecta</taxon>
        <taxon>Pterygota</taxon>
        <taxon>Neoptera</taxon>
        <taxon>Endopterygota</taxon>
        <taxon>Lepidoptera</taxon>
        <taxon>Glossata</taxon>
        <taxon>Ditrysia</taxon>
        <taxon>Papilionoidea</taxon>
        <taxon>Nymphalidae</taxon>
        <taxon>Nymphalinae</taxon>
        <taxon>Euphydryas</taxon>
    </lineage>
</organism>
<feature type="signal peptide" evidence="1">
    <location>
        <begin position="1"/>
        <end position="29"/>
    </location>
</feature>
<dbReference type="Gene3D" id="3.30.420.10">
    <property type="entry name" value="Ribonuclease H-like superfamily/Ribonuclease H"/>
    <property type="match status" value="1"/>
</dbReference>
<sequence>MIQINQLVAVLSNWKITVWYALWARGVIGSNVVKNDDGQNITVNGERFRDMIQNFFVPQLAGITLADMWLQQDGTTRHTARATIDLLKETFD</sequence>
<reference evidence="2" key="1">
    <citation type="submission" date="2022-03" db="EMBL/GenBank/DDBJ databases">
        <authorList>
            <person name="Tunstrom K."/>
        </authorList>
    </citation>
    <scope>NUCLEOTIDE SEQUENCE</scope>
</reference>
<dbReference type="EMBL" id="CAKOGL010000019">
    <property type="protein sequence ID" value="CAH2098541.1"/>
    <property type="molecule type" value="Genomic_DNA"/>
</dbReference>
<dbReference type="GO" id="GO:0003676">
    <property type="term" value="F:nucleic acid binding"/>
    <property type="evidence" value="ECO:0007669"/>
    <property type="project" value="InterPro"/>
</dbReference>
<evidence type="ECO:0000313" key="3">
    <source>
        <dbReference type="Proteomes" id="UP001153954"/>
    </source>
</evidence>
<gene>
    <name evidence="2" type="ORF">EEDITHA_LOCUS13644</name>
</gene>
<proteinExistence type="predicted"/>
<feature type="chain" id="PRO_5044009694" evidence="1">
    <location>
        <begin position="30"/>
        <end position="92"/>
    </location>
</feature>
<accession>A0AAU9UKU6</accession>
<dbReference type="AlphaFoldDB" id="A0AAU9UKU6"/>
<evidence type="ECO:0000256" key="1">
    <source>
        <dbReference type="SAM" id="SignalP"/>
    </source>
</evidence>